<feature type="binding site" evidence="11">
    <location>
        <position position="284"/>
    </location>
    <ligand>
        <name>NAD(+)</name>
        <dbReference type="ChEBI" id="CHEBI:57540"/>
    </ligand>
</feature>
<dbReference type="InterPro" id="IPR006258">
    <property type="entry name" value="Lipoamide_DH"/>
</dbReference>
<comment type="catalytic activity">
    <reaction evidence="9 13">
        <text>N(6)-[(R)-dihydrolipoyl]-L-lysyl-[protein] + NAD(+) = N(6)-[(R)-lipoyl]-L-lysyl-[protein] + NADH + H(+)</text>
        <dbReference type="Rhea" id="RHEA:15045"/>
        <dbReference type="Rhea" id="RHEA-COMP:10474"/>
        <dbReference type="Rhea" id="RHEA-COMP:10475"/>
        <dbReference type="ChEBI" id="CHEBI:15378"/>
        <dbReference type="ChEBI" id="CHEBI:57540"/>
        <dbReference type="ChEBI" id="CHEBI:57945"/>
        <dbReference type="ChEBI" id="CHEBI:83099"/>
        <dbReference type="ChEBI" id="CHEBI:83100"/>
        <dbReference type="EC" id="1.8.1.4"/>
    </reaction>
</comment>
<evidence type="ECO:0000313" key="17">
    <source>
        <dbReference type="Proteomes" id="UP000198744"/>
    </source>
</evidence>
<dbReference type="SUPFAM" id="SSF55424">
    <property type="entry name" value="FAD/NAD-linked reductases, dimerisation (C-terminal) domain"/>
    <property type="match status" value="1"/>
</dbReference>
<feature type="domain" description="FAD/NAD(P)-binding" evidence="15">
    <location>
        <begin position="4"/>
        <end position="342"/>
    </location>
</feature>
<dbReference type="FunFam" id="3.30.390.30:FF:000001">
    <property type="entry name" value="Dihydrolipoyl dehydrogenase"/>
    <property type="match status" value="1"/>
</dbReference>
<dbReference type="Gene3D" id="3.30.390.30">
    <property type="match status" value="1"/>
</dbReference>
<feature type="domain" description="Pyridine nucleotide-disulphide oxidoreductase dimerisation" evidence="14">
    <location>
        <begin position="361"/>
        <end position="469"/>
    </location>
</feature>
<evidence type="ECO:0000256" key="3">
    <source>
        <dbReference type="ARBA" id="ARBA00022630"/>
    </source>
</evidence>
<evidence type="ECO:0000256" key="6">
    <source>
        <dbReference type="ARBA" id="ARBA00023027"/>
    </source>
</evidence>
<keyword evidence="8 13" id="KW-0676">Redox-active center</keyword>
<reference evidence="16 17" key="1">
    <citation type="submission" date="2016-10" db="EMBL/GenBank/DDBJ databases">
        <authorList>
            <person name="de Groot N.N."/>
        </authorList>
    </citation>
    <scope>NUCLEOTIDE SEQUENCE [LARGE SCALE GENOMIC DNA]</scope>
    <source>
        <strain evidence="16 17">DSM 8423</strain>
    </source>
</reference>
<dbReference type="STRING" id="43775.SAMN04489760_11366"/>
<feature type="binding site" evidence="11">
    <location>
        <position position="49"/>
    </location>
    <ligand>
        <name>FAD</name>
        <dbReference type="ChEBI" id="CHEBI:57692"/>
    </ligand>
</feature>
<dbReference type="PRINTS" id="PR00368">
    <property type="entry name" value="FADPNR"/>
</dbReference>
<keyword evidence="3 13" id="KW-0285">Flavoprotein</keyword>
<protein>
    <recommendedName>
        <fullName evidence="2 13">Dihydrolipoyl dehydrogenase</fullName>
        <ecNumber evidence="2 13">1.8.1.4</ecNumber>
    </recommendedName>
</protein>
<comment type="cofactor">
    <cofactor evidence="11 13">
        <name>FAD</name>
        <dbReference type="ChEBI" id="CHEBI:57692"/>
    </cofactor>
    <text evidence="11 13">Binds 1 FAD per subunit.</text>
</comment>
<dbReference type="GO" id="GO:0004148">
    <property type="term" value="F:dihydrolipoyl dehydrogenase (NADH) activity"/>
    <property type="evidence" value="ECO:0007669"/>
    <property type="project" value="UniProtKB-EC"/>
</dbReference>
<gene>
    <name evidence="16" type="ORF">SAMN04489760_11366</name>
</gene>
<dbReference type="Gene3D" id="3.50.50.60">
    <property type="entry name" value="FAD/NAD(P)-binding domain"/>
    <property type="match status" value="2"/>
</dbReference>
<dbReference type="Pfam" id="PF07992">
    <property type="entry name" value="Pyr_redox_2"/>
    <property type="match status" value="1"/>
</dbReference>
<dbReference type="InterPro" id="IPR050151">
    <property type="entry name" value="Class-I_Pyr_Nuc-Dis_Oxidored"/>
</dbReference>
<evidence type="ECO:0000256" key="10">
    <source>
        <dbReference type="PIRSR" id="PIRSR000350-2"/>
    </source>
</evidence>
<feature type="active site" description="Proton acceptor" evidence="10">
    <location>
        <position position="459"/>
    </location>
</feature>
<proteinExistence type="inferred from homology"/>
<dbReference type="PROSITE" id="PS00076">
    <property type="entry name" value="PYRIDINE_REDOX_1"/>
    <property type="match status" value="1"/>
</dbReference>
<dbReference type="Proteomes" id="UP000198744">
    <property type="component" value="Unassembled WGS sequence"/>
</dbReference>
<dbReference type="PANTHER" id="PTHR22912">
    <property type="entry name" value="DISULFIDE OXIDOREDUCTASE"/>
    <property type="match status" value="1"/>
</dbReference>
<keyword evidence="4 11" id="KW-0274">FAD</keyword>
<feature type="binding site" evidence="11">
    <location>
        <position position="113"/>
    </location>
    <ligand>
        <name>FAD</name>
        <dbReference type="ChEBI" id="CHEBI:57692"/>
    </ligand>
</feature>
<keyword evidence="6 11" id="KW-0520">NAD</keyword>
<evidence type="ECO:0000256" key="12">
    <source>
        <dbReference type="PIRSR" id="PIRSR000350-4"/>
    </source>
</evidence>
<feature type="binding site" evidence="11">
    <location>
        <begin position="333"/>
        <end position="336"/>
    </location>
    <ligand>
        <name>FAD</name>
        <dbReference type="ChEBI" id="CHEBI:57692"/>
    </ligand>
</feature>
<dbReference type="PRINTS" id="PR00411">
    <property type="entry name" value="PNDRDTASEI"/>
</dbReference>
<dbReference type="AlphaFoldDB" id="A0A1H7Y265"/>
<comment type="miscellaneous">
    <text evidence="13">The active site is a redox-active disulfide bond.</text>
</comment>
<evidence type="ECO:0000256" key="13">
    <source>
        <dbReference type="RuleBase" id="RU003692"/>
    </source>
</evidence>
<keyword evidence="5 13" id="KW-0560">Oxidoreductase</keyword>
<dbReference type="InterPro" id="IPR001100">
    <property type="entry name" value="Pyr_nuc-diS_OxRdtase"/>
</dbReference>
<dbReference type="SUPFAM" id="SSF51905">
    <property type="entry name" value="FAD/NAD(P)-binding domain"/>
    <property type="match status" value="1"/>
</dbReference>
<accession>A0A1H7Y265</accession>
<dbReference type="EC" id="1.8.1.4" evidence="2 13"/>
<sequence length="485" mass="51982">MSKRIVIFGAGPGGYVAAIRAAQLGAEVSVVEEDNVGGTCLNWGCIPSKIMITTAEMIERYRRAREFGLKIEGNIRPDMQQLMARKVRIIQDQTKGILDLFAHNKIHYLRGKGRIVGPGMAAVQSADGADGGILEVPWNKLILAPGTRPSDFPPFLFDGERILSSNHALSLLEVPESILILGGGVIGCEFAFLLSSLGSRVTVVEAMDRLLPLPSVDEDCSKILQREMKKRKIKFVLKRTAQALERSSTKLRVTLGFPPFMTELAGKEREPQIEEVDKILVCIGRKPNTAHLGLDKLGIQVDAQGWIVADDRMRTNVPDVFAIGDVLGPSKIMLAHVASAEGQIAAENAVGGDLKMAYDVVPGAIFTLPEVANVGLSESQARQQGFSVRAESVLFRSLGKAHVIGEIAGEAKIVSDAETGRVLGVHIVGPHATELIAEGALALRMGATVADLAGTIHAHPTLGEVMLEASLKSLGRSLHGKIIDS</sequence>
<dbReference type="OrthoDB" id="9786429at2"/>
<dbReference type="EMBL" id="FOBS01000013">
    <property type="protein sequence ID" value="SEM40005.1"/>
    <property type="molecule type" value="Genomic_DNA"/>
</dbReference>
<evidence type="ECO:0000256" key="7">
    <source>
        <dbReference type="ARBA" id="ARBA00023157"/>
    </source>
</evidence>
<evidence type="ECO:0000313" key="16">
    <source>
        <dbReference type="EMBL" id="SEM40005.1"/>
    </source>
</evidence>
<keyword evidence="11" id="KW-0547">Nucleotide-binding</keyword>
<name>A0A1H7Y265_9BACT</name>
<dbReference type="NCBIfam" id="TIGR01350">
    <property type="entry name" value="lipoamide_DH"/>
    <property type="match status" value="1"/>
</dbReference>
<dbReference type="GO" id="GO:0006103">
    <property type="term" value="P:2-oxoglutarate metabolic process"/>
    <property type="evidence" value="ECO:0007669"/>
    <property type="project" value="TreeGrafter"/>
</dbReference>
<dbReference type="InterPro" id="IPR012999">
    <property type="entry name" value="Pyr_OxRdtase_I_AS"/>
</dbReference>
<dbReference type="GO" id="GO:0005737">
    <property type="term" value="C:cytoplasm"/>
    <property type="evidence" value="ECO:0007669"/>
    <property type="project" value="UniProtKB-ARBA"/>
</dbReference>
<keyword evidence="17" id="KW-1185">Reference proteome</keyword>
<evidence type="ECO:0000256" key="9">
    <source>
        <dbReference type="ARBA" id="ARBA00049187"/>
    </source>
</evidence>
<dbReference type="Pfam" id="PF02852">
    <property type="entry name" value="Pyr_redox_dim"/>
    <property type="match status" value="1"/>
</dbReference>
<dbReference type="InterPro" id="IPR004099">
    <property type="entry name" value="Pyr_nucl-diS_OxRdtase_dimer"/>
</dbReference>
<feature type="binding site" evidence="11">
    <location>
        <position position="205"/>
    </location>
    <ligand>
        <name>NAD(+)</name>
        <dbReference type="ChEBI" id="CHEBI:57540"/>
    </ligand>
</feature>
<evidence type="ECO:0000256" key="4">
    <source>
        <dbReference type="ARBA" id="ARBA00022827"/>
    </source>
</evidence>
<evidence type="ECO:0000256" key="2">
    <source>
        <dbReference type="ARBA" id="ARBA00012608"/>
    </source>
</evidence>
<dbReference type="PIRSF" id="PIRSF000350">
    <property type="entry name" value="Mercury_reductase_MerA"/>
    <property type="match status" value="1"/>
</dbReference>
<dbReference type="PANTHER" id="PTHR22912:SF151">
    <property type="entry name" value="DIHYDROLIPOYL DEHYDROGENASE, MITOCHONDRIAL"/>
    <property type="match status" value="1"/>
</dbReference>
<dbReference type="RefSeq" id="WP_093883593.1">
    <property type="nucleotide sequence ID" value="NZ_FOBS01000013.1"/>
</dbReference>
<dbReference type="InterPro" id="IPR023753">
    <property type="entry name" value="FAD/NAD-binding_dom"/>
</dbReference>
<feature type="binding site" evidence="11">
    <location>
        <begin position="182"/>
        <end position="189"/>
    </location>
    <ligand>
        <name>NAD(+)</name>
        <dbReference type="ChEBI" id="CHEBI:57540"/>
    </ligand>
</feature>
<feature type="binding site" evidence="11">
    <location>
        <position position="325"/>
    </location>
    <ligand>
        <name>FAD</name>
        <dbReference type="ChEBI" id="CHEBI:57692"/>
    </ligand>
</feature>
<evidence type="ECO:0000256" key="1">
    <source>
        <dbReference type="ARBA" id="ARBA00007532"/>
    </source>
</evidence>
<dbReference type="GO" id="GO:0050660">
    <property type="term" value="F:flavin adenine dinucleotide binding"/>
    <property type="evidence" value="ECO:0007669"/>
    <property type="project" value="InterPro"/>
</dbReference>
<dbReference type="InterPro" id="IPR016156">
    <property type="entry name" value="FAD/NAD-linked_Rdtase_dimer_sf"/>
</dbReference>
<organism evidence="16 17">
    <name type="scientific">Syntrophus gentianae</name>
    <dbReference type="NCBI Taxonomy" id="43775"/>
    <lineage>
        <taxon>Bacteria</taxon>
        <taxon>Pseudomonadati</taxon>
        <taxon>Thermodesulfobacteriota</taxon>
        <taxon>Syntrophia</taxon>
        <taxon>Syntrophales</taxon>
        <taxon>Syntrophaceae</taxon>
        <taxon>Syntrophus</taxon>
    </lineage>
</organism>
<keyword evidence="7" id="KW-1015">Disulfide bond</keyword>
<evidence type="ECO:0000256" key="8">
    <source>
        <dbReference type="ARBA" id="ARBA00023284"/>
    </source>
</evidence>
<evidence type="ECO:0000259" key="14">
    <source>
        <dbReference type="Pfam" id="PF02852"/>
    </source>
</evidence>
<dbReference type="InterPro" id="IPR036188">
    <property type="entry name" value="FAD/NAD-bd_sf"/>
</dbReference>
<feature type="disulfide bond" description="Redox-active" evidence="12">
    <location>
        <begin position="40"/>
        <end position="45"/>
    </location>
</feature>
<evidence type="ECO:0000256" key="5">
    <source>
        <dbReference type="ARBA" id="ARBA00023002"/>
    </source>
</evidence>
<evidence type="ECO:0000256" key="11">
    <source>
        <dbReference type="PIRSR" id="PIRSR000350-3"/>
    </source>
</evidence>
<evidence type="ECO:0000259" key="15">
    <source>
        <dbReference type="Pfam" id="PF07992"/>
    </source>
</evidence>
<comment type="similarity">
    <text evidence="1 13">Belongs to the class-I pyridine nucleotide-disulfide oxidoreductase family.</text>
</comment>